<evidence type="ECO:0000256" key="1">
    <source>
        <dbReference type="ARBA" id="ARBA00023122"/>
    </source>
</evidence>
<dbReference type="SUPFAM" id="SSF51206">
    <property type="entry name" value="cAMP-binding domain-like"/>
    <property type="match status" value="1"/>
</dbReference>
<dbReference type="InterPro" id="IPR000644">
    <property type="entry name" value="CBS_dom"/>
</dbReference>
<dbReference type="InterPro" id="IPR005105">
    <property type="entry name" value="GlnD_Uridyltrans_N"/>
</dbReference>
<dbReference type="AlphaFoldDB" id="A0A1B9EA36"/>
<dbReference type="Proteomes" id="UP000093510">
    <property type="component" value="Unassembled WGS sequence"/>
</dbReference>
<dbReference type="PROSITE" id="PS50042">
    <property type="entry name" value="CNMP_BINDING_3"/>
    <property type="match status" value="1"/>
</dbReference>
<dbReference type="InterPro" id="IPR018821">
    <property type="entry name" value="DUF294_put_nucleoTrafse_sb-bd"/>
</dbReference>
<organism evidence="5 6">
    <name type="scientific">Flavobacterium crassostreae</name>
    <dbReference type="NCBI Taxonomy" id="1763534"/>
    <lineage>
        <taxon>Bacteria</taxon>
        <taxon>Pseudomonadati</taxon>
        <taxon>Bacteroidota</taxon>
        <taxon>Flavobacteriia</taxon>
        <taxon>Flavobacteriales</taxon>
        <taxon>Flavobacteriaceae</taxon>
        <taxon>Flavobacterium</taxon>
    </lineage>
</organism>
<proteinExistence type="predicted"/>
<protein>
    <submittedName>
        <fullName evidence="5">Nucleotidyltransferase</fullName>
    </submittedName>
</protein>
<dbReference type="Pfam" id="PF10335">
    <property type="entry name" value="DUF294_C"/>
    <property type="match status" value="1"/>
</dbReference>
<dbReference type="PROSITE" id="PS51371">
    <property type="entry name" value="CBS"/>
    <property type="match status" value="2"/>
</dbReference>
<dbReference type="InterPro" id="IPR046342">
    <property type="entry name" value="CBS_dom_sf"/>
</dbReference>
<dbReference type="EMBL" id="LVEP01000001">
    <property type="protein sequence ID" value="OCB78825.1"/>
    <property type="molecule type" value="Genomic_DNA"/>
</dbReference>
<dbReference type="InterPro" id="IPR014710">
    <property type="entry name" value="RmlC-like_jellyroll"/>
</dbReference>
<dbReference type="RefSeq" id="WP_066330797.1">
    <property type="nucleotide sequence ID" value="NZ_CP017688.1"/>
</dbReference>
<dbReference type="Pfam" id="PF00027">
    <property type="entry name" value="cNMP_binding"/>
    <property type="match status" value="1"/>
</dbReference>
<keyword evidence="1 2" id="KW-0129">CBS domain</keyword>
<dbReference type="InterPro" id="IPR000595">
    <property type="entry name" value="cNMP-bd_dom"/>
</dbReference>
<dbReference type="GO" id="GO:0008773">
    <property type="term" value="F:[protein-PII] uridylyltransferase activity"/>
    <property type="evidence" value="ECO:0007669"/>
    <property type="project" value="InterPro"/>
</dbReference>
<keyword evidence="5" id="KW-0808">Transferase</keyword>
<dbReference type="SMART" id="SM00100">
    <property type="entry name" value="cNMP"/>
    <property type="match status" value="1"/>
</dbReference>
<dbReference type="CDD" id="cd00038">
    <property type="entry name" value="CAP_ED"/>
    <property type="match status" value="1"/>
</dbReference>
<evidence type="ECO:0000259" key="3">
    <source>
        <dbReference type="PROSITE" id="PS50042"/>
    </source>
</evidence>
<dbReference type="InterPro" id="IPR051257">
    <property type="entry name" value="Diverse_CBS-Domain"/>
</dbReference>
<dbReference type="Pfam" id="PF03445">
    <property type="entry name" value="DUF294"/>
    <property type="match status" value="1"/>
</dbReference>
<keyword evidence="6" id="KW-1185">Reference proteome</keyword>
<gene>
    <name evidence="5" type="ORF">LPBF_00100</name>
</gene>
<feature type="domain" description="Cyclic nucleotide-binding" evidence="3">
    <location>
        <begin position="17"/>
        <end position="137"/>
    </location>
</feature>
<dbReference type="SUPFAM" id="SSF54631">
    <property type="entry name" value="CBS-domain pair"/>
    <property type="match status" value="1"/>
</dbReference>
<dbReference type="PANTHER" id="PTHR43080:SF2">
    <property type="entry name" value="CBS DOMAIN-CONTAINING PROTEIN"/>
    <property type="match status" value="1"/>
</dbReference>
<name>A0A1B9EA36_9FLAO</name>
<dbReference type="InterPro" id="IPR018490">
    <property type="entry name" value="cNMP-bd_dom_sf"/>
</dbReference>
<accession>A0A1B9EA36</accession>
<dbReference type="Pfam" id="PF00571">
    <property type="entry name" value="CBS"/>
    <property type="match status" value="2"/>
</dbReference>
<dbReference type="Gene3D" id="2.60.120.10">
    <property type="entry name" value="Jelly Rolls"/>
    <property type="match status" value="1"/>
</dbReference>
<dbReference type="PANTHER" id="PTHR43080">
    <property type="entry name" value="CBS DOMAIN-CONTAINING PROTEIN CBSX3, MITOCHONDRIAL"/>
    <property type="match status" value="1"/>
</dbReference>
<sequence length="638" mass="72047">MNTIANQIADFLKVYAPFKYLTYEELSNIASTIRVLNLEVNTTLFQVEETLHDCFYVVASGLVNLSVIVDAEETILNKCHEGALFGLRPFFAKNNYTMTAKAREESIVYAIPIAVFRPFVANNTEVLNFMLENFAVNTHNSKDKESMHNNQISDTVYYTGQTSEMQYFQTLSYNNQPIIVSPFSLVQDVAQLMAESKNTSAIICKNNLPVGIVTDKDFSSKIATGRVAISAMVDKIMVAPVLTVLENISLAEAQLLMLKNGVTHLCVTKDGSDQSVVKGVISEHDLVVAQANNPGVLIKEIKRSQTALELKQIRLRMADLILTSIQKNIPLTHLTNIASEINFALLKRAIELSILDIGSAPTRFAWFSIGSQGRKEQLLFTDQDSILVFEDVVPEKYRETKDYFLNLAQKTTSILETVGYPLCPNGHMASTILWCKSLSDWIKQYTNWIHTPGENSKDLSSIFFDYEIVFGEQKMEDALNDTIFKNGDKNTLFYDFLGNDALRKNTPLTFFKNFHVEEEGPNKDKFDIKTRALMPLIDGARLFAISHGIRGINNTYMRFKQLAIKDPKHAEVYLECAEAFLFLSKLRTLEGVKNDTSGQYINLEELSKIDKEKLKNALAPMRDLEHLIKDTFQLTQFS</sequence>
<dbReference type="Gene3D" id="3.10.580.10">
    <property type="entry name" value="CBS-domain"/>
    <property type="match status" value="1"/>
</dbReference>
<evidence type="ECO:0000256" key="2">
    <source>
        <dbReference type="PROSITE-ProRule" id="PRU00703"/>
    </source>
</evidence>
<evidence type="ECO:0000259" key="4">
    <source>
        <dbReference type="PROSITE" id="PS51371"/>
    </source>
</evidence>
<comment type="caution">
    <text evidence="5">The sequence shown here is derived from an EMBL/GenBank/DDBJ whole genome shotgun (WGS) entry which is preliminary data.</text>
</comment>
<dbReference type="OrthoDB" id="9810963at2"/>
<dbReference type="SMART" id="SM00116">
    <property type="entry name" value="CBS"/>
    <property type="match status" value="2"/>
</dbReference>
<dbReference type="STRING" id="1763534.GCA_001831475_01913"/>
<evidence type="ECO:0000313" key="5">
    <source>
        <dbReference type="EMBL" id="OCB78825.1"/>
    </source>
</evidence>
<evidence type="ECO:0000313" key="6">
    <source>
        <dbReference type="Proteomes" id="UP000093510"/>
    </source>
</evidence>
<reference evidence="5 6" key="1">
    <citation type="submission" date="2016-03" db="EMBL/GenBank/DDBJ databases">
        <authorList>
            <person name="Ploux O."/>
        </authorList>
    </citation>
    <scope>NUCLEOTIDE SEQUENCE [LARGE SCALE GENOMIC DNA]</scope>
    <source>
        <strain evidence="5 6">LPB0076</strain>
    </source>
</reference>
<dbReference type="CDD" id="cd05401">
    <property type="entry name" value="NT_GlnE_GlnD_like"/>
    <property type="match status" value="1"/>
</dbReference>
<feature type="domain" description="CBS" evidence="4">
    <location>
        <begin position="237"/>
        <end position="300"/>
    </location>
</feature>
<feature type="domain" description="CBS" evidence="4">
    <location>
        <begin position="173"/>
        <end position="229"/>
    </location>
</feature>